<organism evidence="1 2">
    <name type="scientific">Haloarchaeobius amylolyticus</name>
    <dbReference type="NCBI Taxonomy" id="1198296"/>
    <lineage>
        <taxon>Archaea</taxon>
        <taxon>Methanobacteriati</taxon>
        <taxon>Methanobacteriota</taxon>
        <taxon>Stenosarchaea group</taxon>
        <taxon>Halobacteria</taxon>
        <taxon>Halobacteriales</taxon>
        <taxon>Halorubellaceae</taxon>
        <taxon>Haloarchaeobius</taxon>
    </lineage>
</organism>
<dbReference type="InterPro" id="IPR055998">
    <property type="entry name" value="DUF7576"/>
</dbReference>
<dbReference type="Pfam" id="PF24461">
    <property type="entry name" value="DUF7576"/>
    <property type="match status" value="1"/>
</dbReference>
<comment type="caution">
    <text evidence="1">The sequence shown here is derived from an EMBL/GenBank/DDBJ whole genome shotgun (WGS) entry which is preliminary data.</text>
</comment>
<gene>
    <name evidence="1" type="ORF">ACFR99_09425</name>
</gene>
<reference evidence="1 2" key="1">
    <citation type="journal article" date="2019" name="Int. J. Syst. Evol. Microbiol.">
        <title>The Global Catalogue of Microorganisms (GCM) 10K type strain sequencing project: providing services to taxonomists for standard genome sequencing and annotation.</title>
        <authorList>
            <consortium name="The Broad Institute Genomics Platform"/>
            <consortium name="The Broad Institute Genome Sequencing Center for Infectious Disease"/>
            <person name="Wu L."/>
            <person name="Ma J."/>
        </authorList>
    </citation>
    <scope>NUCLEOTIDE SEQUENCE [LARGE SCALE GENOMIC DNA]</scope>
    <source>
        <strain evidence="1 2">CGMCC 1.12230</strain>
    </source>
</reference>
<protein>
    <recommendedName>
        <fullName evidence="3">TRASH domain-containing protein</fullName>
    </recommendedName>
</protein>
<dbReference type="RefSeq" id="WP_390286637.1">
    <property type="nucleotide sequence ID" value="NZ_JBHUDI010000005.1"/>
</dbReference>
<name>A0ABD6BFB1_9EURY</name>
<accession>A0ABD6BFB1</accession>
<evidence type="ECO:0000313" key="2">
    <source>
        <dbReference type="Proteomes" id="UP001597076"/>
    </source>
</evidence>
<keyword evidence="2" id="KW-1185">Reference proteome</keyword>
<dbReference type="AlphaFoldDB" id="A0ABD6BFB1"/>
<sequence length="56" mass="6236">MTESATEDAPDCRQCGEPVESTSEHRVVTTVEAGTTVYDYFCSDDCLERWTTSIDP</sequence>
<proteinExistence type="predicted"/>
<evidence type="ECO:0008006" key="3">
    <source>
        <dbReference type="Google" id="ProtNLM"/>
    </source>
</evidence>
<evidence type="ECO:0000313" key="1">
    <source>
        <dbReference type="EMBL" id="MFD1563767.1"/>
    </source>
</evidence>
<dbReference type="EMBL" id="JBHUDI010000005">
    <property type="protein sequence ID" value="MFD1563767.1"/>
    <property type="molecule type" value="Genomic_DNA"/>
</dbReference>
<dbReference type="Proteomes" id="UP001597076">
    <property type="component" value="Unassembled WGS sequence"/>
</dbReference>